<dbReference type="InterPro" id="IPR008266">
    <property type="entry name" value="Tyr_kinase_AS"/>
</dbReference>
<dbReference type="EMBL" id="JAULJE010000020">
    <property type="protein sequence ID" value="KAK1330740.1"/>
    <property type="molecule type" value="Genomic_DNA"/>
</dbReference>
<protein>
    <recommendedName>
        <fullName evidence="2">Protein kinase domain-containing protein</fullName>
    </recommendedName>
</protein>
<gene>
    <name evidence="3" type="ORF">QTO34_008678</name>
</gene>
<feature type="region of interest" description="Disordered" evidence="1">
    <location>
        <begin position="1"/>
        <end position="24"/>
    </location>
</feature>
<evidence type="ECO:0000313" key="4">
    <source>
        <dbReference type="Proteomes" id="UP001177744"/>
    </source>
</evidence>
<dbReference type="PROSITE" id="PS50011">
    <property type="entry name" value="PROTEIN_KINASE_DOM"/>
    <property type="match status" value="1"/>
</dbReference>
<dbReference type="GO" id="GO:0004713">
    <property type="term" value="F:protein tyrosine kinase activity"/>
    <property type="evidence" value="ECO:0007669"/>
    <property type="project" value="TreeGrafter"/>
</dbReference>
<dbReference type="PROSITE" id="PS00109">
    <property type="entry name" value="PROTEIN_KINASE_TYR"/>
    <property type="match status" value="1"/>
</dbReference>
<evidence type="ECO:0000256" key="1">
    <source>
        <dbReference type="SAM" id="MobiDB-lite"/>
    </source>
</evidence>
<dbReference type="GO" id="GO:0005524">
    <property type="term" value="F:ATP binding"/>
    <property type="evidence" value="ECO:0007669"/>
    <property type="project" value="InterPro"/>
</dbReference>
<dbReference type="AlphaFoldDB" id="A0AA40HHB0"/>
<dbReference type="PRINTS" id="PR00109">
    <property type="entry name" value="TYRKINASE"/>
</dbReference>
<dbReference type="Pfam" id="PF07714">
    <property type="entry name" value="PK_Tyr_Ser-Thr"/>
    <property type="match status" value="1"/>
</dbReference>
<dbReference type="Gene3D" id="1.10.510.10">
    <property type="entry name" value="Transferase(Phosphotransferase) domain 1"/>
    <property type="match status" value="1"/>
</dbReference>
<dbReference type="InterPro" id="IPR001245">
    <property type="entry name" value="Ser-Thr/Tyr_kinase_cat_dom"/>
</dbReference>
<feature type="region of interest" description="Disordered" evidence="1">
    <location>
        <begin position="74"/>
        <end position="95"/>
    </location>
</feature>
<keyword evidence="4" id="KW-1185">Reference proteome</keyword>
<name>A0AA40HHB0_CNENI</name>
<dbReference type="FunFam" id="1.10.510.10:FF:000347">
    <property type="entry name" value="Apoptosis associated tyrosine kinase"/>
    <property type="match status" value="1"/>
</dbReference>
<accession>A0AA40HHB0</accession>
<feature type="domain" description="Protein kinase" evidence="2">
    <location>
        <begin position="47"/>
        <end position="330"/>
    </location>
</feature>
<organism evidence="3 4">
    <name type="scientific">Cnephaeus nilssonii</name>
    <name type="common">Northern bat</name>
    <name type="synonym">Eptesicus nilssonii</name>
    <dbReference type="NCBI Taxonomy" id="3371016"/>
    <lineage>
        <taxon>Eukaryota</taxon>
        <taxon>Metazoa</taxon>
        <taxon>Chordata</taxon>
        <taxon>Craniata</taxon>
        <taxon>Vertebrata</taxon>
        <taxon>Euteleostomi</taxon>
        <taxon>Mammalia</taxon>
        <taxon>Eutheria</taxon>
        <taxon>Laurasiatheria</taxon>
        <taxon>Chiroptera</taxon>
        <taxon>Yangochiroptera</taxon>
        <taxon>Vespertilionidae</taxon>
        <taxon>Cnephaeus</taxon>
    </lineage>
</organism>
<dbReference type="SUPFAM" id="SSF56112">
    <property type="entry name" value="Protein kinase-like (PK-like)"/>
    <property type="match status" value="1"/>
</dbReference>
<dbReference type="InterPro" id="IPR000719">
    <property type="entry name" value="Prot_kinase_dom"/>
</dbReference>
<dbReference type="PANTHER" id="PTHR24417">
    <property type="entry name" value="SERINE/THREONINE-PROTEIN KINASE LMTK1"/>
    <property type="match status" value="1"/>
</dbReference>
<dbReference type="Proteomes" id="UP001177744">
    <property type="component" value="Unassembled WGS sequence"/>
</dbReference>
<evidence type="ECO:0000259" key="2">
    <source>
        <dbReference type="PROSITE" id="PS50011"/>
    </source>
</evidence>
<dbReference type="GO" id="GO:0007420">
    <property type="term" value="P:brain development"/>
    <property type="evidence" value="ECO:0007669"/>
    <property type="project" value="TreeGrafter"/>
</dbReference>
<feature type="compositionally biased region" description="Basic and acidic residues" evidence="1">
    <location>
        <begin position="83"/>
        <end position="95"/>
    </location>
</feature>
<evidence type="ECO:0000313" key="3">
    <source>
        <dbReference type="EMBL" id="KAK1330740.1"/>
    </source>
</evidence>
<sequence length="526" mass="56031">MPRGKSFAADFSAQGSPAAAAQNGPDVYVLPLTEVSLPMAKQPGRSVQLLQIRGPGPAQPAVPGGDGPRLVREGVPGRGAVGAERRPGGGEGAEGQRQRAEQMHFLEEAQPYRALQHSNLLQCLAQCVEVTPYLLVMEFCPMGDLKGYLRSCRLAEPLAPDPLTLQRLACEVACGLLHLHRSNYVHSDLALRNCLLTADLTVKIGDYGLAHGKYREDYFVTADQLWVPLRWIAPELVDEVHGNLLVVDQTKASNVWSLGVTIWELFELGAQPYPQHSDRQVLAHAVREQQLKLPKPQLPLPLSDRWYEVMQFCWLQPEQRPTAEEVHLLLSCLSARAGPRGRGGGVRAALALPAAPRGRRGRAGRWGPGAGGRGRAGHGLVLPAAGAVLGDGFHAEGDDVLTVTETSCGLNFEYKWEAGRGAAAFSPPGATLSPGCPRRLQEPCAPEGAPPGVVPVLSAHSPSVGSEYFIRLEEPTPTAGHDPDCAGCAPSSPGPDHEDSDGVAACAGYGAAPGPDAFHRRPLGPF</sequence>
<comment type="caution">
    <text evidence="3">The sequence shown here is derived from an EMBL/GenBank/DDBJ whole genome shotgun (WGS) entry which is preliminary data.</text>
</comment>
<dbReference type="InterPro" id="IPR011009">
    <property type="entry name" value="Kinase-like_dom_sf"/>
</dbReference>
<proteinExistence type="predicted"/>
<dbReference type="PANTHER" id="PTHR24417:SF0">
    <property type="entry name" value="SERINE_THREONINE-PROTEIN KINASE LMTK1"/>
    <property type="match status" value="1"/>
</dbReference>
<reference evidence="3" key="1">
    <citation type="submission" date="2023-06" db="EMBL/GenBank/DDBJ databases">
        <title>Reference genome for the Northern bat (Eptesicus nilssonii), a most northern bat species.</title>
        <authorList>
            <person name="Laine V.N."/>
            <person name="Pulliainen A.T."/>
            <person name="Lilley T.M."/>
        </authorList>
    </citation>
    <scope>NUCLEOTIDE SEQUENCE</scope>
    <source>
        <strain evidence="3">BLF_Eptnil</strain>
        <tissue evidence="3">Kidney</tissue>
    </source>
</reference>